<sequence length="533" mass="60682">MLMPSAQLRDLDLVKWLDNKLGDNNELWSGRQAASLLSREMLVELETCFQALETHVKLKIVLALPHLSYRLMTMWKGPLMNLLDLARRDADDWIETVSNMYRDFPSRRCVIPLPSDPNSYFCRTLDELKKAVKKHSQEDDLRLLPLDKCVVSQSAIKASFNRLTSCRYGVGEVDIRKHFNLRRRAKSSTLKADVVRSAESGVNPAKNQKMGAFTTSFPIRIRSTARKPNNDLPMRGIPAVNTCKLSAGFTNEPRKFQRQLVKREGGAKLIDIDEIPHALKQRRREQEAEEKAKKLLEKQELKKKHQAEKAEREARRSAAIKFEPTHINDESAKAGPSVPTVSSAPNEQITEPTSEQATSPRPEKQPSYADVRERPTMGCEQPVVVAPVQSRIEQRDAALRRQCDEMLSSANALDAQGRRMVSAFLSGNKAHPFPHMGDVVTLKLSETYEDENRLDGSTQKIRVETYFQVSFYFVRLFCALCGVMDYHTGEWKRLRKTRVLRPEEVSMLQTTFDFAAMPFGLPQRFGYLLNACS</sequence>
<evidence type="ECO:0000313" key="4">
    <source>
        <dbReference type="WBParaSite" id="ALUE_0000857101-mRNA-1"/>
    </source>
</evidence>
<dbReference type="WBParaSite" id="ALUE_0000857101-mRNA-1">
    <property type="protein sequence ID" value="ALUE_0000857101-mRNA-1"/>
    <property type="gene ID" value="ALUE_0000857101"/>
</dbReference>
<dbReference type="InterPro" id="IPR056557">
    <property type="entry name" value="NELF-A_N"/>
</dbReference>
<feature type="domain" description="HDAg" evidence="2">
    <location>
        <begin position="93"/>
        <end position="270"/>
    </location>
</feature>
<feature type="compositionally biased region" description="Basic and acidic residues" evidence="1">
    <location>
        <begin position="284"/>
        <end position="300"/>
    </location>
</feature>
<protein>
    <submittedName>
        <fullName evidence="4">HDAg domain-containing protein</fullName>
    </submittedName>
</protein>
<organism evidence="3 4">
    <name type="scientific">Ascaris lumbricoides</name>
    <name type="common">Giant roundworm</name>
    <dbReference type="NCBI Taxonomy" id="6252"/>
    <lineage>
        <taxon>Eukaryota</taxon>
        <taxon>Metazoa</taxon>
        <taxon>Ecdysozoa</taxon>
        <taxon>Nematoda</taxon>
        <taxon>Chromadorea</taxon>
        <taxon>Rhabditida</taxon>
        <taxon>Spirurina</taxon>
        <taxon>Ascaridomorpha</taxon>
        <taxon>Ascaridoidea</taxon>
        <taxon>Ascarididae</taxon>
        <taxon>Ascaris</taxon>
    </lineage>
</organism>
<feature type="compositionally biased region" description="Polar residues" evidence="1">
    <location>
        <begin position="339"/>
        <end position="359"/>
    </location>
</feature>
<feature type="compositionally biased region" description="Basic and acidic residues" evidence="1">
    <location>
        <begin position="307"/>
        <end position="316"/>
    </location>
</feature>
<dbReference type="Proteomes" id="UP000036681">
    <property type="component" value="Unplaced"/>
</dbReference>
<dbReference type="InterPro" id="IPR037517">
    <property type="entry name" value="HDAG_dom"/>
</dbReference>
<evidence type="ECO:0000313" key="3">
    <source>
        <dbReference type="Proteomes" id="UP000036681"/>
    </source>
</evidence>
<evidence type="ECO:0000259" key="2">
    <source>
        <dbReference type="PROSITE" id="PS51838"/>
    </source>
</evidence>
<evidence type="ECO:0000256" key="1">
    <source>
        <dbReference type="SAM" id="MobiDB-lite"/>
    </source>
</evidence>
<feature type="region of interest" description="Disordered" evidence="1">
    <location>
        <begin position="279"/>
        <end position="375"/>
    </location>
</feature>
<reference evidence="4" key="1">
    <citation type="submission" date="2023-03" db="UniProtKB">
        <authorList>
            <consortium name="WormBaseParasite"/>
        </authorList>
    </citation>
    <scope>IDENTIFICATION</scope>
</reference>
<dbReference type="AlphaFoldDB" id="A0A9J2PG29"/>
<keyword evidence="3" id="KW-1185">Reference proteome</keyword>
<accession>A0A9J2PG29</accession>
<name>A0A9J2PG29_ASCLU</name>
<dbReference type="Pfam" id="PF23553">
    <property type="entry name" value="NELF-A_N"/>
    <property type="match status" value="1"/>
</dbReference>
<feature type="compositionally biased region" description="Basic and acidic residues" evidence="1">
    <location>
        <begin position="323"/>
        <end position="332"/>
    </location>
</feature>
<dbReference type="PROSITE" id="PS51838">
    <property type="entry name" value="HDAG"/>
    <property type="match status" value="1"/>
</dbReference>
<proteinExistence type="predicted"/>